<accession>F6HWM7</accession>
<protein>
    <submittedName>
        <fullName evidence="1">Uncharacterized protein</fullName>
    </submittedName>
</protein>
<dbReference type="PaxDb" id="29760-VIT_07s0141g01010.t01"/>
<name>F6HWM7_VITVI</name>
<evidence type="ECO:0000313" key="2">
    <source>
        <dbReference type="Proteomes" id="UP000009183"/>
    </source>
</evidence>
<dbReference type="Proteomes" id="UP000009183">
    <property type="component" value="Chromosome 7, unordered"/>
</dbReference>
<sequence length="41" mass="4637">MVNHILKTQKSGLNRGSKMSLIGFLEGELPTLTHHQHLQEL</sequence>
<proteinExistence type="predicted"/>
<dbReference type="EMBL" id="FN596275">
    <property type="protein sequence ID" value="CCB59091.1"/>
    <property type="molecule type" value="Genomic_DNA"/>
</dbReference>
<keyword evidence="2" id="KW-1185">Reference proteome</keyword>
<dbReference type="HOGENOM" id="CLU_219198_0_0_1"/>
<gene>
    <name evidence="1" type="ordered locus">VIT_07s0141g01010</name>
</gene>
<dbReference type="AlphaFoldDB" id="F6HWM7"/>
<organism evidence="1 2">
    <name type="scientific">Vitis vinifera</name>
    <name type="common">Grape</name>
    <dbReference type="NCBI Taxonomy" id="29760"/>
    <lineage>
        <taxon>Eukaryota</taxon>
        <taxon>Viridiplantae</taxon>
        <taxon>Streptophyta</taxon>
        <taxon>Embryophyta</taxon>
        <taxon>Tracheophyta</taxon>
        <taxon>Spermatophyta</taxon>
        <taxon>Magnoliopsida</taxon>
        <taxon>eudicotyledons</taxon>
        <taxon>Gunneridae</taxon>
        <taxon>Pentapetalae</taxon>
        <taxon>rosids</taxon>
        <taxon>Vitales</taxon>
        <taxon>Vitaceae</taxon>
        <taxon>Viteae</taxon>
        <taxon>Vitis</taxon>
    </lineage>
</organism>
<evidence type="ECO:0000313" key="1">
    <source>
        <dbReference type="EMBL" id="CCB59091.1"/>
    </source>
</evidence>
<reference evidence="2" key="1">
    <citation type="journal article" date="2007" name="Nature">
        <title>The grapevine genome sequence suggests ancestral hexaploidization in major angiosperm phyla.</title>
        <authorList>
            <consortium name="The French-Italian Public Consortium for Grapevine Genome Characterization."/>
            <person name="Jaillon O."/>
            <person name="Aury J.-M."/>
            <person name="Noel B."/>
            <person name="Policriti A."/>
            <person name="Clepet C."/>
            <person name="Casagrande A."/>
            <person name="Choisne N."/>
            <person name="Aubourg S."/>
            <person name="Vitulo N."/>
            <person name="Jubin C."/>
            <person name="Vezzi A."/>
            <person name="Legeai F."/>
            <person name="Hugueney P."/>
            <person name="Dasilva C."/>
            <person name="Horner D."/>
            <person name="Mica E."/>
            <person name="Jublot D."/>
            <person name="Poulain J."/>
            <person name="Bruyere C."/>
            <person name="Billault A."/>
            <person name="Segurens B."/>
            <person name="Gouyvenoux M."/>
            <person name="Ugarte E."/>
            <person name="Cattonaro F."/>
            <person name="Anthouard V."/>
            <person name="Vico V."/>
            <person name="Del Fabbro C."/>
            <person name="Alaux M."/>
            <person name="Di Gaspero G."/>
            <person name="Dumas V."/>
            <person name="Felice N."/>
            <person name="Paillard S."/>
            <person name="Juman I."/>
            <person name="Moroldo M."/>
            <person name="Scalabrin S."/>
            <person name="Canaguier A."/>
            <person name="Le Clainche I."/>
            <person name="Malacrida G."/>
            <person name="Durand E."/>
            <person name="Pesole G."/>
            <person name="Laucou V."/>
            <person name="Chatelet P."/>
            <person name="Merdinoglu D."/>
            <person name="Delledonne M."/>
            <person name="Pezzotti M."/>
            <person name="Lecharny A."/>
            <person name="Scarpelli C."/>
            <person name="Artiguenave F."/>
            <person name="Pe M.E."/>
            <person name="Valle G."/>
            <person name="Morgante M."/>
            <person name="Caboche M."/>
            <person name="Adam-Blondon A.-F."/>
            <person name="Weissenbach J."/>
            <person name="Quetier F."/>
            <person name="Wincker P."/>
        </authorList>
    </citation>
    <scope>NUCLEOTIDE SEQUENCE [LARGE SCALE GENOMIC DNA]</scope>
    <source>
        <strain evidence="2">cv. Pinot noir / PN40024</strain>
    </source>
</reference>
<dbReference type="InParanoid" id="F6HWM7"/>